<evidence type="ECO:0000313" key="1">
    <source>
        <dbReference type="EMBL" id="CAE7519747.1"/>
    </source>
</evidence>
<organism evidence="1 2">
    <name type="scientific">Symbiodinium natans</name>
    <dbReference type="NCBI Taxonomy" id="878477"/>
    <lineage>
        <taxon>Eukaryota</taxon>
        <taxon>Sar</taxon>
        <taxon>Alveolata</taxon>
        <taxon>Dinophyceae</taxon>
        <taxon>Suessiales</taxon>
        <taxon>Symbiodiniaceae</taxon>
        <taxon>Symbiodinium</taxon>
    </lineage>
</organism>
<gene>
    <name evidence="1" type="ORF">SNAT2548_LOCUS29087</name>
</gene>
<evidence type="ECO:0008006" key="3">
    <source>
        <dbReference type="Google" id="ProtNLM"/>
    </source>
</evidence>
<name>A0A812TBQ7_9DINO</name>
<evidence type="ECO:0000313" key="2">
    <source>
        <dbReference type="Proteomes" id="UP000604046"/>
    </source>
</evidence>
<dbReference type="OrthoDB" id="414207at2759"/>
<proteinExistence type="predicted"/>
<comment type="caution">
    <text evidence="1">The sequence shown here is derived from an EMBL/GenBank/DDBJ whole genome shotgun (WGS) entry which is preliminary data.</text>
</comment>
<accession>A0A812TBQ7</accession>
<keyword evidence="2" id="KW-1185">Reference proteome</keyword>
<dbReference type="AlphaFoldDB" id="A0A812TBQ7"/>
<reference evidence="1" key="1">
    <citation type="submission" date="2021-02" db="EMBL/GenBank/DDBJ databases">
        <authorList>
            <person name="Dougan E. K."/>
            <person name="Rhodes N."/>
            <person name="Thang M."/>
            <person name="Chan C."/>
        </authorList>
    </citation>
    <scope>NUCLEOTIDE SEQUENCE</scope>
</reference>
<dbReference type="Proteomes" id="UP000604046">
    <property type="component" value="Unassembled WGS sequence"/>
</dbReference>
<dbReference type="EMBL" id="CAJNDS010002544">
    <property type="protein sequence ID" value="CAE7519747.1"/>
    <property type="molecule type" value="Genomic_DNA"/>
</dbReference>
<protein>
    <recommendedName>
        <fullName evidence="3">Ubiquitin-like domain-containing protein</fullName>
    </recommendedName>
</protein>
<sequence length="128" mass="14833">MPRATVSFKHEEQEWTHEFEVDSATTVLDLKRKMTSSAPEHASWFDLCRDGSTVKNSDLVDPLAIYIFQYLGPSGTEQASHSSFAVIRIMLKKLLGRLERTTMIHFRLPETSLQQRWLRMFQRFLDGG</sequence>